<keyword evidence="2" id="KW-1185">Reference proteome</keyword>
<dbReference type="OrthoDB" id="711883at2"/>
<dbReference type="Proteomes" id="UP000468388">
    <property type="component" value="Unassembled WGS sequence"/>
</dbReference>
<comment type="caution">
    <text evidence="1">The sequence shown here is derived from an EMBL/GenBank/DDBJ whole genome shotgun (WGS) entry which is preliminary data.</text>
</comment>
<name>A0A6N8JD48_9BACT</name>
<dbReference type="AlphaFoldDB" id="A0A6N8JD48"/>
<dbReference type="EMBL" id="WRXO01000007">
    <property type="protein sequence ID" value="MVT43207.1"/>
    <property type="molecule type" value="Genomic_DNA"/>
</dbReference>
<organism evidence="1 2">
    <name type="scientific">Chitinophaga oryziterrae</name>
    <dbReference type="NCBI Taxonomy" id="1031224"/>
    <lineage>
        <taxon>Bacteria</taxon>
        <taxon>Pseudomonadati</taxon>
        <taxon>Bacteroidota</taxon>
        <taxon>Chitinophagia</taxon>
        <taxon>Chitinophagales</taxon>
        <taxon>Chitinophagaceae</taxon>
        <taxon>Chitinophaga</taxon>
    </lineage>
</organism>
<reference evidence="1 2" key="1">
    <citation type="submission" date="2019-12" db="EMBL/GenBank/DDBJ databases">
        <title>The draft genomic sequence of strain Chitinophaga oryziterrae JCM 16595.</title>
        <authorList>
            <person name="Zhang X."/>
        </authorList>
    </citation>
    <scope>NUCLEOTIDE SEQUENCE [LARGE SCALE GENOMIC DNA]</scope>
    <source>
        <strain evidence="1 2">JCM 16595</strain>
    </source>
</reference>
<sequence>MSKIIMNGWKSSMQKVELTKLQMDLLKLPLKESKENVDSLLIGSTIEIQCEDIEIADDFALRAMEIGGDKILVY</sequence>
<accession>A0A6N8JD48</accession>
<gene>
    <name evidence="1" type="ORF">GO495_21600</name>
</gene>
<evidence type="ECO:0000313" key="1">
    <source>
        <dbReference type="EMBL" id="MVT43207.1"/>
    </source>
</evidence>
<protein>
    <submittedName>
        <fullName evidence="1">Uncharacterized protein</fullName>
    </submittedName>
</protein>
<dbReference type="RefSeq" id="WP_157301821.1">
    <property type="nucleotide sequence ID" value="NZ_BAAAZB010000026.1"/>
</dbReference>
<evidence type="ECO:0000313" key="2">
    <source>
        <dbReference type="Proteomes" id="UP000468388"/>
    </source>
</evidence>
<proteinExistence type="predicted"/>